<evidence type="ECO:0000313" key="9">
    <source>
        <dbReference type="Proteomes" id="UP000298681"/>
    </source>
</evidence>
<feature type="domain" description="Flagellar hook-associated protein 2 C-terminal" evidence="7">
    <location>
        <begin position="226"/>
        <end position="448"/>
    </location>
</feature>
<keyword evidence="5" id="KW-0964">Secreted</keyword>
<gene>
    <name evidence="8" type="ORF">E4582_03800</name>
</gene>
<keyword evidence="8" id="KW-0282">Flagellum</keyword>
<evidence type="ECO:0000259" key="6">
    <source>
        <dbReference type="Pfam" id="PF02465"/>
    </source>
</evidence>
<dbReference type="InterPro" id="IPR040026">
    <property type="entry name" value="FliD"/>
</dbReference>
<evidence type="ECO:0000256" key="1">
    <source>
        <dbReference type="ARBA" id="ARBA00009764"/>
    </source>
</evidence>
<dbReference type="AlphaFoldDB" id="A0A4Z1RIP8"/>
<comment type="similarity">
    <text evidence="1 5">Belongs to the FliD family.</text>
</comment>
<dbReference type="Pfam" id="PF02465">
    <property type="entry name" value="FliD_N"/>
    <property type="match status" value="1"/>
</dbReference>
<feature type="domain" description="Flagellar hook-associated protein 2 N-terminal" evidence="6">
    <location>
        <begin position="13"/>
        <end position="123"/>
    </location>
</feature>
<dbReference type="GO" id="GO:0007155">
    <property type="term" value="P:cell adhesion"/>
    <property type="evidence" value="ECO:0007669"/>
    <property type="project" value="InterPro"/>
</dbReference>
<dbReference type="PANTHER" id="PTHR30288:SF0">
    <property type="entry name" value="FLAGELLAR HOOK-ASSOCIATED PROTEIN 2"/>
    <property type="match status" value="1"/>
</dbReference>
<dbReference type="Proteomes" id="UP000298681">
    <property type="component" value="Unassembled WGS sequence"/>
</dbReference>
<dbReference type="PANTHER" id="PTHR30288">
    <property type="entry name" value="FLAGELLAR CAP/ASSEMBLY PROTEIN FLID"/>
    <property type="match status" value="1"/>
</dbReference>
<dbReference type="RefSeq" id="WP_134673362.1">
    <property type="nucleotide sequence ID" value="NZ_SPUH01000001.1"/>
</dbReference>
<evidence type="ECO:0000256" key="2">
    <source>
        <dbReference type="ARBA" id="ARBA00011255"/>
    </source>
</evidence>
<evidence type="ECO:0000256" key="5">
    <source>
        <dbReference type="RuleBase" id="RU362066"/>
    </source>
</evidence>
<evidence type="ECO:0000313" key="8">
    <source>
        <dbReference type="EMBL" id="TKS53979.1"/>
    </source>
</evidence>
<keyword evidence="8" id="KW-0966">Cell projection</keyword>
<comment type="function">
    <text evidence="5">Required for morphogenesis and for the elongation of the flagellar filament by facilitating polymerization of the flagellin monomers at the tip of growing filament. Forms a capping structure, which prevents flagellin subunits (transported through the central channel of the flagellum) from leaking out without polymerization at the distal end.</text>
</comment>
<accession>A0A4Z1RIP8</accession>
<dbReference type="EMBL" id="SPUH01000001">
    <property type="protein sequence ID" value="TKS53979.1"/>
    <property type="molecule type" value="Genomic_DNA"/>
</dbReference>
<dbReference type="InterPro" id="IPR003481">
    <property type="entry name" value="FliD_N"/>
</dbReference>
<dbReference type="GO" id="GO:0005576">
    <property type="term" value="C:extracellular region"/>
    <property type="evidence" value="ECO:0007669"/>
    <property type="project" value="UniProtKB-SubCell"/>
</dbReference>
<name>A0A4Z1RIP8_9GAMM</name>
<keyword evidence="3" id="KW-0175">Coiled coil</keyword>
<reference evidence="8 9" key="1">
    <citation type="submission" date="2019-01" db="EMBL/GenBank/DDBJ databases">
        <authorList>
            <person name="Zhang S."/>
        </authorList>
    </citation>
    <scope>NUCLEOTIDE SEQUENCE [LARGE SCALE GENOMIC DNA]</scope>
    <source>
        <strain evidence="8 9">1626</strain>
    </source>
</reference>
<evidence type="ECO:0000256" key="3">
    <source>
        <dbReference type="ARBA" id="ARBA00023054"/>
    </source>
</evidence>
<dbReference type="InterPro" id="IPR010810">
    <property type="entry name" value="Flagellin_hook_IN_motif"/>
</dbReference>
<keyword evidence="8" id="KW-0969">Cilium</keyword>
<sequence>MADYSFGYGGIGSGLDISSIVSQLVAADRAPQNARLNTLESTTKFKLSGLGSVASAFDALKTALDGLQKVDALGARTVGSTMLSLASGSTANATADAVLTPTVGRNTPVGSYQVEVLSLATAHKLLGAGTEVGSKFSAGTLRVAIGEESVDVAIKADATLADIRSAINDAAGKHGVQAALLTSDAGHHLSLGSAKTGAANGITIEMVEGDSDLQSLVQGLAQQSPAADAKVVIDGLLTTAASNTIKDAVPGMTLVLKQAGTSRVDVSADPAGSRAAVDGFVKAYNAALKAIGTATTYNAETKTPSSLTGDAQMRGAASQLRNVMNDLLGGLAAQGLDAKTLGLQTQGFPNPDGSLVLDSTKFNEAMANNSAKVIAAFTGETGLAAKLNDVVKRYVGTDGALTLRTKGLNDQLKDVAKQREALDVRMDAAAKRYRTQFVALDSLMAQMTSTSSALAQQLSALSAQTSNR</sequence>
<evidence type="ECO:0000259" key="7">
    <source>
        <dbReference type="Pfam" id="PF07195"/>
    </source>
</evidence>
<dbReference type="GO" id="GO:0071973">
    <property type="term" value="P:bacterial-type flagellum-dependent cell motility"/>
    <property type="evidence" value="ECO:0007669"/>
    <property type="project" value="TreeGrafter"/>
</dbReference>
<protein>
    <recommendedName>
        <fullName evidence="5">Flagellar hook-associated protein 2</fullName>
        <shortName evidence="5">HAP2</shortName>
    </recommendedName>
    <alternativeName>
        <fullName evidence="5">Flagellar cap protein</fullName>
    </alternativeName>
</protein>
<comment type="subcellular location">
    <subcellularLocation>
        <location evidence="5">Secreted</location>
    </subcellularLocation>
    <subcellularLocation>
        <location evidence="5">Bacterial flagellum</location>
    </subcellularLocation>
</comment>
<dbReference type="InterPro" id="IPR010809">
    <property type="entry name" value="FliD_C"/>
</dbReference>
<evidence type="ECO:0000256" key="4">
    <source>
        <dbReference type="ARBA" id="ARBA00023143"/>
    </source>
</evidence>
<dbReference type="GO" id="GO:0009421">
    <property type="term" value="C:bacterial-type flagellum filament cap"/>
    <property type="evidence" value="ECO:0007669"/>
    <property type="project" value="InterPro"/>
</dbReference>
<dbReference type="GO" id="GO:0009424">
    <property type="term" value="C:bacterial-type flagellum hook"/>
    <property type="evidence" value="ECO:0007669"/>
    <property type="project" value="UniProtKB-UniRule"/>
</dbReference>
<dbReference type="Pfam" id="PF07196">
    <property type="entry name" value="Flagellin_IN"/>
    <property type="match status" value="1"/>
</dbReference>
<proteinExistence type="inferred from homology"/>
<comment type="caution">
    <text evidence="8">The sequence shown here is derived from an EMBL/GenBank/DDBJ whole genome shotgun (WGS) entry which is preliminary data.</text>
</comment>
<keyword evidence="4 5" id="KW-0975">Bacterial flagellum</keyword>
<comment type="subunit">
    <text evidence="2 5">Homopentamer.</text>
</comment>
<organism evidence="8 9">
    <name type="scientific">Luteimonas yindakuii</name>
    <dbReference type="NCBI Taxonomy" id="2565782"/>
    <lineage>
        <taxon>Bacteria</taxon>
        <taxon>Pseudomonadati</taxon>
        <taxon>Pseudomonadota</taxon>
        <taxon>Gammaproteobacteria</taxon>
        <taxon>Lysobacterales</taxon>
        <taxon>Lysobacteraceae</taxon>
        <taxon>Luteimonas</taxon>
    </lineage>
</organism>
<keyword evidence="9" id="KW-1185">Reference proteome</keyword>
<dbReference type="Pfam" id="PF07195">
    <property type="entry name" value="FliD_C"/>
    <property type="match status" value="1"/>
</dbReference>